<feature type="domain" description="Wall-associated receptor kinase C-terminal" evidence="9">
    <location>
        <begin position="175"/>
        <end position="242"/>
    </location>
</feature>
<dbReference type="Pfam" id="PF13947">
    <property type="entry name" value="GUB_WAK_bind"/>
    <property type="match status" value="1"/>
</dbReference>
<feature type="domain" description="Wall-associated receptor kinase galacturonan-binding" evidence="8">
    <location>
        <begin position="39"/>
        <end position="105"/>
    </location>
</feature>
<dbReference type="PANTHER" id="PTHR33138">
    <property type="entry name" value="OS01G0690200 PROTEIN"/>
    <property type="match status" value="1"/>
</dbReference>
<feature type="signal peptide" evidence="7">
    <location>
        <begin position="1"/>
        <end position="30"/>
    </location>
</feature>
<evidence type="ECO:0000256" key="4">
    <source>
        <dbReference type="ARBA" id="ARBA00023180"/>
    </source>
</evidence>
<dbReference type="EC" id="2.7.11.1" evidence="2"/>
<evidence type="ECO:0000256" key="2">
    <source>
        <dbReference type="ARBA" id="ARBA00012513"/>
    </source>
</evidence>
<name>A0A7C9CM50_OPUST</name>
<comment type="catalytic activity">
    <reaction evidence="5">
        <text>L-threonyl-[protein] + ATP = O-phospho-L-threonyl-[protein] + ADP + H(+)</text>
        <dbReference type="Rhea" id="RHEA:46608"/>
        <dbReference type="Rhea" id="RHEA-COMP:11060"/>
        <dbReference type="Rhea" id="RHEA-COMP:11605"/>
        <dbReference type="ChEBI" id="CHEBI:15378"/>
        <dbReference type="ChEBI" id="CHEBI:30013"/>
        <dbReference type="ChEBI" id="CHEBI:30616"/>
        <dbReference type="ChEBI" id="CHEBI:61977"/>
        <dbReference type="ChEBI" id="CHEBI:456216"/>
        <dbReference type="EC" id="2.7.11.1"/>
    </reaction>
</comment>
<reference evidence="10" key="2">
    <citation type="submission" date="2020-07" db="EMBL/GenBank/DDBJ databases">
        <authorList>
            <person name="Vera ALvarez R."/>
            <person name="Arias-Moreno D.M."/>
            <person name="Jimenez-Jacinto V."/>
            <person name="Jimenez-Bremont J.F."/>
            <person name="Swaminathan K."/>
            <person name="Moose S.P."/>
            <person name="Guerrero-Gonzalez M.L."/>
            <person name="Marino-Ramirez L."/>
            <person name="Landsman D."/>
            <person name="Rodriguez-Kessler M."/>
            <person name="Delgado-Sanchez P."/>
        </authorList>
    </citation>
    <scope>NUCLEOTIDE SEQUENCE</scope>
    <source>
        <tissue evidence="10">Cladode</tissue>
    </source>
</reference>
<comment type="catalytic activity">
    <reaction evidence="6">
        <text>L-seryl-[protein] + ATP = O-phospho-L-seryl-[protein] + ADP + H(+)</text>
        <dbReference type="Rhea" id="RHEA:17989"/>
        <dbReference type="Rhea" id="RHEA-COMP:9863"/>
        <dbReference type="Rhea" id="RHEA-COMP:11604"/>
        <dbReference type="ChEBI" id="CHEBI:15378"/>
        <dbReference type="ChEBI" id="CHEBI:29999"/>
        <dbReference type="ChEBI" id="CHEBI:30616"/>
        <dbReference type="ChEBI" id="CHEBI:83421"/>
        <dbReference type="ChEBI" id="CHEBI:456216"/>
        <dbReference type="EC" id="2.7.11.1"/>
    </reaction>
</comment>
<feature type="chain" id="PRO_5027832940" description="non-specific serine/threonine protein kinase" evidence="7">
    <location>
        <begin position="31"/>
        <end position="286"/>
    </location>
</feature>
<evidence type="ECO:0000256" key="5">
    <source>
        <dbReference type="ARBA" id="ARBA00047899"/>
    </source>
</evidence>
<evidence type="ECO:0000256" key="3">
    <source>
        <dbReference type="ARBA" id="ARBA00022729"/>
    </source>
</evidence>
<sequence length="286" mass="31288">MNSPIQLHLFPRQIQLIAFLLIFNFPLSFSGSSEWYDSCGRYFSCGNVTQVGFPFWGSGPRPANCGYPGFKLRCEGNATIILGIMGMEYRVLDINQNTQMLTIAREDFWEGICLRRFVNTTLDFKLLEYGPGLQNVTVLYGCPSLYGSIPGQFNCRIDGVNDKFGFPEPGALGPSGCNASVVVPVLEPLADQIGNVSLNQIINHGFKVMYKVDSFCVDCKASGGRCGFNLTQNKISCLCSDGNVGYTKCYGSSTAHTSLGKFSLSISFLEGTVTANKFLPVDSQQN</sequence>
<dbReference type="InterPro" id="IPR025287">
    <property type="entry name" value="WAK_GUB"/>
</dbReference>
<protein>
    <recommendedName>
        <fullName evidence="2">non-specific serine/threonine protein kinase</fullName>
        <ecNumber evidence="2">2.7.11.1</ecNumber>
    </recommendedName>
</protein>
<dbReference type="GO" id="GO:0016020">
    <property type="term" value="C:membrane"/>
    <property type="evidence" value="ECO:0007669"/>
    <property type="project" value="UniProtKB-SubCell"/>
</dbReference>
<dbReference type="GO" id="GO:0004674">
    <property type="term" value="F:protein serine/threonine kinase activity"/>
    <property type="evidence" value="ECO:0007669"/>
    <property type="project" value="UniProtKB-EC"/>
</dbReference>
<evidence type="ECO:0000313" key="10">
    <source>
        <dbReference type="EMBL" id="MBA4618884.1"/>
    </source>
</evidence>
<dbReference type="Pfam" id="PF14380">
    <property type="entry name" value="WAK_assoc"/>
    <property type="match status" value="1"/>
</dbReference>
<dbReference type="GO" id="GO:0030247">
    <property type="term" value="F:polysaccharide binding"/>
    <property type="evidence" value="ECO:0007669"/>
    <property type="project" value="InterPro"/>
</dbReference>
<dbReference type="AlphaFoldDB" id="A0A7C9CM50"/>
<dbReference type="EMBL" id="GISG01022601">
    <property type="protein sequence ID" value="MBA4618884.1"/>
    <property type="molecule type" value="Transcribed_RNA"/>
</dbReference>
<comment type="subcellular location">
    <subcellularLocation>
        <location evidence="1">Membrane</location>
        <topology evidence="1">Single-pass membrane protein</topology>
    </subcellularLocation>
</comment>
<keyword evidence="4" id="KW-0325">Glycoprotein</keyword>
<evidence type="ECO:0000256" key="7">
    <source>
        <dbReference type="SAM" id="SignalP"/>
    </source>
</evidence>
<keyword evidence="3 7" id="KW-0732">Signal</keyword>
<organism evidence="10">
    <name type="scientific">Opuntia streptacantha</name>
    <name type="common">Prickly pear cactus</name>
    <name type="synonym">Opuntia cardona</name>
    <dbReference type="NCBI Taxonomy" id="393608"/>
    <lineage>
        <taxon>Eukaryota</taxon>
        <taxon>Viridiplantae</taxon>
        <taxon>Streptophyta</taxon>
        <taxon>Embryophyta</taxon>
        <taxon>Tracheophyta</taxon>
        <taxon>Spermatophyta</taxon>
        <taxon>Magnoliopsida</taxon>
        <taxon>eudicotyledons</taxon>
        <taxon>Gunneridae</taxon>
        <taxon>Pentapetalae</taxon>
        <taxon>Caryophyllales</taxon>
        <taxon>Cactineae</taxon>
        <taxon>Cactaceae</taxon>
        <taxon>Opuntioideae</taxon>
        <taxon>Opuntia</taxon>
    </lineage>
</organism>
<reference evidence="10" key="1">
    <citation type="journal article" date="2013" name="J. Plant Res.">
        <title>Effect of fungi and light on seed germination of three Opuntia species from semiarid lands of central Mexico.</title>
        <authorList>
            <person name="Delgado-Sanchez P."/>
            <person name="Jimenez-Bremont J.F."/>
            <person name="Guerrero-Gonzalez Mde L."/>
            <person name="Flores J."/>
        </authorList>
    </citation>
    <scope>NUCLEOTIDE SEQUENCE</scope>
    <source>
        <tissue evidence="10">Cladode</tissue>
    </source>
</reference>
<evidence type="ECO:0000256" key="1">
    <source>
        <dbReference type="ARBA" id="ARBA00004167"/>
    </source>
</evidence>
<dbReference type="InterPro" id="IPR032872">
    <property type="entry name" value="WAK_assoc_C"/>
</dbReference>
<evidence type="ECO:0000259" key="9">
    <source>
        <dbReference type="Pfam" id="PF14380"/>
    </source>
</evidence>
<accession>A0A7C9CM50</accession>
<evidence type="ECO:0000256" key="6">
    <source>
        <dbReference type="ARBA" id="ARBA00048679"/>
    </source>
</evidence>
<dbReference type="PANTHER" id="PTHR33138:SF11">
    <property type="entry name" value="KINASE-LIKE PROTEIN"/>
    <property type="match status" value="1"/>
</dbReference>
<proteinExistence type="predicted"/>
<evidence type="ECO:0000259" key="8">
    <source>
        <dbReference type="Pfam" id="PF13947"/>
    </source>
</evidence>